<dbReference type="Pfam" id="PF00535">
    <property type="entry name" value="Glycos_transf_2"/>
    <property type="match status" value="1"/>
</dbReference>
<gene>
    <name evidence="7" type="ORF">DEA37_0014029</name>
</gene>
<dbReference type="EC" id="2.4.1.83" evidence="2"/>
<feature type="domain" description="Glycosyltransferase 2-like" evidence="6">
    <location>
        <begin position="5"/>
        <end position="60"/>
    </location>
</feature>
<dbReference type="InterPro" id="IPR039528">
    <property type="entry name" value="DPM1-like"/>
</dbReference>
<dbReference type="InterPro" id="IPR001173">
    <property type="entry name" value="Glyco_trans_2-like"/>
</dbReference>
<dbReference type="GO" id="GO:0005789">
    <property type="term" value="C:endoplasmic reticulum membrane"/>
    <property type="evidence" value="ECO:0007669"/>
    <property type="project" value="TreeGrafter"/>
</dbReference>
<dbReference type="PANTHER" id="PTHR43398:SF1">
    <property type="entry name" value="DOLICHOL-PHOSPHATE MANNOSYLTRANSFERASE SUBUNIT 1"/>
    <property type="match status" value="1"/>
</dbReference>
<evidence type="ECO:0000313" key="7">
    <source>
        <dbReference type="EMBL" id="KAA3681173.1"/>
    </source>
</evidence>
<dbReference type="Proteomes" id="UP000324629">
    <property type="component" value="Unassembled WGS sequence"/>
</dbReference>
<dbReference type="InterPro" id="IPR029044">
    <property type="entry name" value="Nucleotide-diphossugar_trans"/>
</dbReference>
<sequence length="88" mass="10090">MTVYSVILPTYNEKENLPIVVWLINKYLTESEHKYEIIIVDDNSPDGTLEAAKQLQTIFGSDKIVGSAHLIGLYYFYRLSNHAKLNLD</sequence>
<evidence type="ECO:0000256" key="3">
    <source>
        <dbReference type="ARBA" id="ARBA00014858"/>
    </source>
</evidence>
<proteinExistence type="inferred from homology"/>
<name>A0A5J4P031_9TREM</name>
<dbReference type="EMBL" id="QNGE01000262">
    <property type="protein sequence ID" value="KAA3681173.1"/>
    <property type="molecule type" value="Genomic_DNA"/>
</dbReference>
<keyword evidence="4 7" id="KW-0328">Glycosyltransferase</keyword>
<comment type="similarity">
    <text evidence="1">Belongs to the glycosyltransferase 2 family.</text>
</comment>
<keyword evidence="8" id="KW-1185">Reference proteome</keyword>
<keyword evidence="5 7" id="KW-0808">Transferase</keyword>
<dbReference type="SUPFAM" id="SSF53448">
    <property type="entry name" value="Nucleotide-diphospho-sugar transferases"/>
    <property type="match status" value="1"/>
</dbReference>
<dbReference type="Gene3D" id="3.90.550.10">
    <property type="entry name" value="Spore Coat Polysaccharide Biosynthesis Protein SpsA, Chain A"/>
    <property type="match status" value="1"/>
</dbReference>
<dbReference type="GO" id="GO:0035269">
    <property type="term" value="P:protein O-linked glycosylation via mannose"/>
    <property type="evidence" value="ECO:0007669"/>
    <property type="project" value="TreeGrafter"/>
</dbReference>
<dbReference type="PANTHER" id="PTHR43398">
    <property type="entry name" value="DOLICHOL-PHOSPHATE MANNOSYLTRANSFERASE SUBUNIT 1"/>
    <property type="match status" value="1"/>
</dbReference>
<evidence type="ECO:0000313" key="8">
    <source>
        <dbReference type="Proteomes" id="UP000324629"/>
    </source>
</evidence>
<dbReference type="GO" id="GO:0004582">
    <property type="term" value="F:dolichyl-phosphate beta-D-mannosyltransferase activity"/>
    <property type="evidence" value="ECO:0007669"/>
    <property type="project" value="UniProtKB-EC"/>
</dbReference>
<evidence type="ECO:0000256" key="4">
    <source>
        <dbReference type="ARBA" id="ARBA00022676"/>
    </source>
</evidence>
<organism evidence="7 8">
    <name type="scientific">Paragonimus westermani</name>
    <dbReference type="NCBI Taxonomy" id="34504"/>
    <lineage>
        <taxon>Eukaryota</taxon>
        <taxon>Metazoa</taxon>
        <taxon>Spiralia</taxon>
        <taxon>Lophotrochozoa</taxon>
        <taxon>Platyhelminthes</taxon>
        <taxon>Trematoda</taxon>
        <taxon>Digenea</taxon>
        <taxon>Plagiorchiida</taxon>
        <taxon>Troglotremata</taxon>
        <taxon>Troglotrematidae</taxon>
        <taxon>Paragonimus</taxon>
    </lineage>
</organism>
<accession>A0A5J4P031</accession>
<dbReference type="GO" id="GO:0006506">
    <property type="term" value="P:GPI anchor biosynthetic process"/>
    <property type="evidence" value="ECO:0007669"/>
    <property type="project" value="TreeGrafter"/>
</dbReference>
<evidence type="ECO:0000256" key="5">
    <source>
        <dbReference type="ARBA" id="ARBA00022679"/>
    </source>
</evidence>
<protein>
    <recommendedName>
        <fullName evidence="3">Dolichol-phosphate mannosyltransferase subunit 1</fullName>
        <ecNumber evidence="2">2.4.1.83</ecNumber>
    </recommendedName>
</protein>
<evidence type="ECO:0000256" key="1">
    <source>
        <dbReference type="ARBA" id="ARBA00006739"/>
    </source>
</evidence>
<dbReference type="AlphaFoldDB" id="A0A5J4P031"/>
<comment type="caution">
    <text evidence="7">The sequence shown here is derived from an EMBL/GenBank/DDBJ whole genome shotgun (WGS) entry which is preliminary data.</text>
</comment>
<reference evidence="7 8" key="1">
    <citation type="journal article" date="2019" name="Gigascience">
        <title>Whole-genome sequence of the oriental lung fluke Paragonimus westermani.</title>
        <authorList>
            <person name="Oey H."/>
            <person name="Zakrzewski M."/>
            <person name="Narain K."/>
            <person name="Devi K.R."/>
            <person name="Agatsuma T."/>
            <person name="Nawaratna S."/>
            <person name="Gobert G.N."/>
            <person name="Jones M.K."/>
            <person name="Ragan M.A."/>
            <person name="McManus D.P."/>
            <person name="Krause L."/>
        </authorList>
    </citation>
    <scope>NUCLEOTIDE SEQUENCE [LARGE SCALE GENOMIC DNA]</scope>
    <source>
        <strain evidence="7 8">IND2009</strain>
    </source>
</reference>
<evidence type="ECO:0000259" key="6">
    <source>
        <dbReference type="Pfam" id="PF00535"/>
    </source>
</evidence>
<evidence type="ECO:0000256" key="2">
    <source>
        <dbReference type="ARBA" id="ARBA00012704"/>
    </source>
</evidence>
<dbReference type="GO" id="GO:0006488">
    <property type="term" value="P:dolichol-linked oligosaccharide biosynthetic process"/>
    <property type="evidence" value="ECO:0007669"/>
    <property type="project" value="TreeGrafter"/>
</dbReference>